<dbReference type="Proteomes" id="UP000230052">
    <property type="component" value="Unassembled WGS sequence"/>
</dbReference>
<sequence length="388" mass="45007">MARHVDAQYSVCFLRDPDALFYRRQRGMKIIERYILKNFLPSFIWCLTIFLFLYVIIDLFANLDEVIREHIPFGTLVYYYLTFFPLIFVQTSPIAILLATIYNLSNLNKNNEIVAIKASGINIWGLIRPILITGILISIMVFIVNDKIVPRSANISAQMRETLIDKKAPAETKILDNVAIYGRKNRIIYARQFDTQKNELSDLVIHEHDKDQNLILKISAQKAKFVYGKWYIYNALISQVNNQGQFTNEPKFYKKTLLDMEERPSDFLKREWRPEFMSYRELKRYIKLFKMGSTKSLNRLKVDLCYRISFPFINFIIILIGAPFALHIRRGGALTGIGISIIIALFYYAFSAITLAFGKAGMLPPIVAAWLGNIVFGVYGFIKMQKLR</sequence>
<accession>A0A2J0L0M3</accession>
<dbReference type="EMBL" id="PEWV01000079">
    <property type="protein sequence ID" value="PIU40776.1"/>
    <property type="molecule type" value="Genomic_DNA"/>
</dbReference>
<protein>
    <recommendedName>
        <fullName evidence="9">LPS export ABC transporter permease LptG</fullName>
    </recommendedName>
</protein>
<dbReference type="GO" id="GO:0015920">
    <property type="term" value="P:lipopolysaccharide transport"/>
    <property type="evidence" value="ECO:0007669"/>
    <property type="project" value="TreeGrafter"/>
</dbReference>
<feature type="transmembrane region" description="Helical" evidence="6">
    <location>
        <begin position="77"/>
        <end position="102"/>
    </location>
</feature>
<evidence type="ECO:0000256" key="1">
    <source>
        <dbReference type="ARBA" id="ARBA00004651"/>
    </source>
</evidence>
<evidence type="ECO:0000256" key="6">
    <source>
        <dbReference type="SAM" id="Phobius"/>
    </source>
</evidence>
<feature type="transmembrane region" description="Helical" evidence="6">
    <location>
        <begin position="34"/>
        <end position="57"/>
    </location>
</feature>
<evidence type="ECO:0000256" key="4">
    <source>
        <dbReference type="ARBA" id="ARBA00022989"/>
    </source>
</evidence>
<comment type="caution">
    <text evidence="7">The sequence shown here is derived from an EMBL/GenBank/DDBJ whole genome shotgun (WGS) entry which is preliminary data.</text>
</comment>
<proteinExistence type="predicted"/>
<feature type="transmembrane region" description="Helical" evidence="6">
    <location>
        <begin position="308"/>
        <end position="326"/>
    </location>
</feature>
<dbReference type="Pfam" id="PF03739">
    <property type="entry name" value="LptF_LptG"/>
    <property type="match status" value="1"/>
</dbReference>
<keyword evidence="5 6" id="KW-0472">Membrane</keyword>
<evidence type="ECO:0008006" key="9">
    <source>
        <dbReference type="Google" id="ProtNLM"/>
    </source>
</evidence>
<feature type="transmembrane region" description="Helical" evidence="6">
    <location>
        <begin position="363"/>
        <end position="382"/>
    </location>
</feature>
<evidence type="ECO:0000256" key="2">
    <source>
        <dbReference type="ARBA" id="ARBA00022475"/>
    </source>
</evidence>
<organism evidence="7 8">
    <name type="scientific">Candidatus Aquitaenariimonas noxiae</name>
    <dbReference type="NCBI Taxonomy" id="1974741"/>
    <lineage>
        <taxon>Bacteria</taxon>
        <taxon>Pseudomonadati</taxon>
        <taxon>Candidatus Omnitrophota</taxon>
        <taxon>Candidatus Aquitaenariimonas</taxon>
    </lineage>
</organism>
<evidence type="ECO:0000256" key="3">
    <source>
        <dbReference type="ARBA" id="ARBA00022692"/>
    </source>
</evidence>
<reference evidence="7 8" key="1">
    <citation type="submission" date="2017-09" db="EMBL/GenBank/DDBJ databases">
        <title>Depth-based differentiation of microbial function through sediment-hosted aquifers and enrichment of novel symbionts in the deep terrestrial subsurface.</title>
        <authorList>
            <person name="Probst A.J."/>
            <person name="Ladd B."/>
            <person name="Jarett J.K."/>
            <person name="Geller-Mcgrath D.E."/>
            <person name="Sieber C.M."/>
            <person name="Emerson J.B."/>
            <person name="Anantharaman K."/>
            <person name="Thomas B.C."/>
            <person name="Malmstrom R."/>
            <person name="Stieglmeier M."/>
            <person name="Klingl A."/>
            <person name="Woyke T."/>
            <person name="Ryan C.M."/>
            <person name="Banfield J.F."/>
        </authorList>
    </citation>
    <scope>NUCLEOTIDE SEQUENCE [LARGE SCALE GENOMIC DNA]</scope>
    <source>
        <strain evidence="7">CG07_land_8_20_14_0_80_42_15</strain>
    </source>
</reference>
<evidence type="ECO:0000313" key="7">
    <source>
        <dbReference type="EMBL" id="PIU40776.1"/>
    </source>
</evidence>
<feature type="transmembrane region" description="Helical" evidence="6">
    <location>
        <begin position="123"/>
        <end position="144"/>
    </location>
</feature>
<feature type="transmembrane region" description="Helical" evidence="6">
    <location>
        <begin position="333"/>
        <end position="357"/>
    </location>
</feature>
<comment type="subcellular location">
    <subcellularLocation>
        <location evidence="1">Cell membrane</location>
        <topology evidence="1">Multi-pass membrane protein</topology>
    </subcellularLocation>
</comment>
<gene>
    <name evidence="7" type="ORF">COS99_08830</name>
</gene>
<dbReference type="GO" id="GO:0043190">
    <property type="term" value="C:ATP-binding cassette (ABC) transporter complex"/>
    <property type="evidence" value="ECO:0007669"/>
    <property type="project" value="TreeGrafter"/>
</dbReference>
<dbReference type="AlphaFoldDB" id="A0A2J0L0M3"/>
<keyword evidence="4 6" id="KW-1133">Transmembrane helix</keyword>
<dbReference type="PANTHER" id="PTHR33529">
    <property type="entry name" value="SLR0882 PROTEIN-RELATED"/>
    <property type="match status" value="1"/>
</dbReference>
<name>A0A2J0L0M3_9BACT</name>
<keyword evidence="3 6" id="KW-0812">Transmembrane</keyword>
<evidence type="ECO:0000313" key="8">
    <source>
        <dbReference type="Proteomes" id="UP000230052"/>
    </source>
</evidence>
<evidence type="ECO:0000256" key="5">
    <source>
        <dbReference type="ARBA" id="ARBA00023136"/>
    </source>
</evidence>
<keyword evidence="2" id="KW-1003">Cell membrane</keyword>
<dbReference type="InterPro" id="IPR005495">
    <property type="entry name" value="LptG/LptF_permease"/>
</dbReference>
<dbReference type="PANTHER" id="PTHR33529:SF6">
    <property type="entry name" value="YJGP_YJGQ FAMILY PERMEASE"/>
    <property type="match status" value="1"/>
</dbReference>